<feature type="compositionally biased region" description="Polar residues" evidence="1">
    <location>
        <begin position="1"/>
        <end position="11"/>
    </location>
</feature>
<feature type="non-terminal residue" evidence="2">
    <location>
        <position position="1"/>
    </location>
</feature>
<evidence type="ECO:0000313" key="3">
    <source>
        <dbReference type="Proteomes" id="UP000016929"/>
    </source>
</evidence>
<sequence length="144" mass="16333">LHQISPNSKSGSRVPGERKPLSSHHNFAPSRNHHARSSMHVSEPMFLDYEWINSAPDMEARQDEDCHLSSSGRLREVVLSTDCTVERLPILVPGMAQTVKRRRKCNAYFLIERDACEAQPALLSSAPKGVWAFPLWCVKFICYL</sequence>
<dbReference type="AlphaFoldDB" id="N1RR72"/>
<reference evidence="3" key="1">
    <citation type="submission" date="2012-09" db="EMBL/GenBank/DDBJ databases">
        <title>Genome sequencing and comparative transcriptomics of race 1 and race 4 of banana pathogen: Fusarium oxysporum f. sp. cubense.</title>
        <authorList>
            <person name="Fang X."/>
            <person name="Huang J."/>
        </authorList>
    </citation>
    <scope>NUCLEOTIDE SEQUENCE [LARGE SCALE GENOMIC DNA]</scope>
    <source>
        <strain evidence="3">race 4</strain>
    </source>
</reference>
<keyword evidence="3" id="KW-1185">Reference proteome</keyword>
<name>N1RR72_FUSC4</name>
<evidence type="ECO:0000256" key="1">
    <source>
        <dbReference type="SAM" id="MobiDB-lite"/>
    </source>
</evidence>
<dbReference type="EMBL" id="KB726991">
    <property type="protein sequence ID" value="EMT64705.1"/>
    <property type="molecule type" value="Genomic_DNA"/>
</dbReference>
<proteinExistence type="predicted"/>
<dbReference type="Proteomes" id="UP000016929">
    <property type="component" value="Unassembled WGS sequence"/>
</dbReference>
<evidence type="ECO:0000313" key="2">
    <source>
        <dbReference type="EMBL" id="EMT64705.1"/>
    </source>
</evidence>
<dbReference type="OrthoDB" id="10269677at2759"/>
<accession>N1RR72</accession>
<reference evidence="3" key="2">
    <citation type="journal article" date="2014" name="PLoS ONE">
        <title>Genome and Transcriptome Analysis of the Fungal Pathogen Fusarium oxysporum f. sp. cubense Causing Banana Vascular Wilt Disease.</title>
        <authorList>
            <person name="Guo L."/>
            <person name="Han L."/>
            <person name="Yang L."/>
            <person name="Zeng H."/>
            <person name="Fan D."/>
            <person name="Zhu Y."/>
            <person name="Feng Y."/>
            <person name="Wang G."/>
            <person name="Peng C."/>
            <person name="Jiang X."/>
            <person name="Zhou D."/>
            <person name="Ni P."/>
            <person name="Liang C."/>
            <person name="Liu L."/>
            <person name="Wang J."/>
            <person name="Mao C."/>
            <person name="Fang X."/>
            <person name="Peng M."/>
            <person name="Huang J."/>
        </authorList>
    </citation>
    <scope>NUCLEOTIDE SEQUENCE [LARGE SCALE GENOMIC DNA]</scope>
    <source>
        <strain evidence="3">race 4</strain>
    </source>
</reference>
<feature type="region of interest" description="Disordered" evidence="1">
    <location>
        <begin position="1"/>
        <end position="37"/>
    </location>
</feature>
<protein>
    <submittedName>
        <fullName evidence="2">Uncharacterized protein</fullName>
    </submittedName>
</protein>
<organism evidence="2 3">
    <name type="scientific">Fusarium oxysporum f. sp. cubense (strain race 4)</name>
    <name type="common">Panama disease fungus</name>
    <dbReference type="NCBI Taxonomy" id="2502994"/>
    <lineage>
        <taxon>Eukaryota</taxon>
        <taxon>Fungi</taxon>
        <taxon>Dikarya</taxon>
        <taxon>Ascomycota</taxon>
        <taxon>Pezizomycotina</taxon>
        <taxon>Sordariomycetes</taxon>
        <taxon>Hypocreomycetidae</taxon>
        <taxon>Hypocreales</taxon>
        <taxon>Nectriaceae</taxon>
        <taxon>Fusarium</taxon>
        <taxon>Fusarium oxysporum species complex</taxon>
    </lineage>
</organism>
<dbReference type="HOGENOM" id="CLU_1801045_0_0_1"/>
<gene>
    <name evidence="2" type="ORF">FOC4_g10007388</name>
</gene>